<gene>
    <name evidence="2" type="ORF">J0X27_08465</name>
</gene>
<keyword evidence="1" id="KW-1133">Transmembrane helix</keyword>
<dbReference type="KEGG" id="hlo:J0X27_08465"/>
<dbReference type="AlphaFoldDB" id="A0A8A2UDL6"/>
<keyword evidence="3" id="KW-1185">Reference proteome</keyword>
<keyword evidence="1" id="KW-0472">Membrane</keyword>
<sequence>MHISIHQKVIASVVGILIVLGMFLFSWLLALLAALVMVPLYVKILTA</sequence>
<accession>A0A8A2UDL6</accession>
<reference evidence="2 3" key="1">
    <citation type="journal article" date="2006" name="Int. J. Syst. Evol. Microbiol.">
        <title>Haloterrigena longa sp. nov. and Haloterrigena limicola sp. nov., extremely halophilic archaea isolated from a salt lake.</title>
        <authorList>
            <person name="Cui H.L."/>
            <person name="Tohty D."/>
            <person name="Zhou P.J."/>
            <person name="Liu S.J."/>
        </authorList>
    </citation>
    <scope>NUCLEOTIDE SEQUENCE [LARGE SCALE GENOMIC DNA]</scope>
    <source>
        <strain evidence="2 3">ABH32</strain>
    </source>
</reference>
<dbReference type="GeneID" id="63183771"/>
<proteinExistence type="predicted"/>
<keyword evidence="1" id="KW-0812">Transmembrane</keyword>
<dbReference type="EMBL" id="CP071463">
    <property type="protein sequence ID" value="QSW86829.1"/>
    <property type="molecule type" value="Genomic_DNA"/>
</dbReference>
<evidence type="ECO:0000313" key="2">
    <source>
        <dbReference type="EMBL" id="QSW86829.1"/>
    </source>
</evidence>
<evidence type="ECO:0000256" key="1">
    <source>
        <dbReference type="SAM" id="Phobius"/>
    </source>
</evidence>
<organism evidence="2 3">
    <name type="scientific">Natrinema longum</name>
    <dbReference type="NCBI Taxonomy" id="370324"/>
    <lineage>
        <taxon>Archaea</taxon>
        <taxon>Methanobacteriati</taxon>
        <taxon>Methanobacteriota</taxon>
        <taxon>Stenosarchaea group</taxon>
        <taxon>Halobacteria</taxon>
        <taxon>Halobacteriales</taxon>
        <taxon>Natrialbaceae</taxon>
        <taxon>Natrinema</taxon>
    </lineage>
</organism>
<feature type="transmembrane region" description="Helical" evidence="1">
    <location>
        <begin position="9"/>
        <end position="42"/>
    </location>
</feature>
<evidence type="ECO:0000313" key="3">
    <source>
        <dbReference type="Proteomes" id="UP000663191"/>
    </source>
</evidence>
<name>A0A8A2UDL6_9EURY</name>
<dbReference type="RefSeq" id="WP_207271918.1">
    <property type="nucleotide sequence ID" value="NZ_CP071463.1"/>
</dbReference>
<dbReference type="Proteomes" id="UP000663191">
    <property type="component" value="Chromosome"/>
</dbReference>
<protein>
    <submittedName>
        <fullName evidence="2">Uncharacterized protein</fullName>
    </submittedName>
</protein>